<evidence type="ECO:0000313" key="2">
    <source>
        <dbReference type="Proteomes" id="UP001234297"/>
    </source>
</evidence>
<dbReference type="Proteomes" id="UP001234297">
    <property type="component" value="Chromosome 3"/>
</dbReference>
<organism evidence="1 2">
    <name type="scientific">Persea americana</name>
    <name type="common">Avocado</name>
    <dbReference type="NCBI Taxonomy" id="3435"/>
    <lineage>
        <taxon>Eukaryota</taxon>
        <taxon>Viridiplantae</taxon>
        <taxon>Streptophyta</taxon>
        <taxon>Embryophyta</taxon>
        <taxon>Tracheophyta</taxon>
        <taxon>Spermatophyta</taxon>
        <taxon>Magnoliopsida</taxon>
        <taxon>Magnoliidae</taxon>
        <taxon>Laurales</taxon>
        <taxon>Lauraceae</taxon>
        <taxon>Persea</taxon>
    </lineage>
</organism>
<gene>
    <name evidence="1" type="ORF">MRB53_010422</name>
</gene>
<keyword evidence="2" id="KW-1185">Reference proteome</keyword>
<sequence>MKILSFISHPLILLLLLALVHKLTPASAREPTLVGAWEPIKDVPNDPHVQGLGKFAVLEYNKENKANLSFERVVDGQEQVVAGVNYQLTVEAMAGKVTKTYEALVWEKDWEGFKSLISFKPIKG</sequence>
<reference evidence="1 2" key="1">
    <citation type="journal article" date="2022" name="Hortic Res">
        <title>A haplotype resolved chromosomal level avocado genome allows analysis of novel avocado genes.</title>
        <authorList>
            <person name="Nath O."/>
            <person name="Fletcher S.J."/>
            <person name="Hayward A."/>
            <person name="Shaw L.M."/>
            <person name="Masouleh A.K."/>
            <person name="Furtado A."/>
            <person name="Henry R.J."/>
            <person name="Mitter N."/>
        </authorList>
    </citation>
    <scope>NUCLEOTIDE SEQUENCE [LARGE SCALE GENOMIC DNA]</scope>
    <source>
        <strain evidence="2">cv. Hass</strain>
    </source>
</reference>
<protein>
    <submittedName>
        <fullName evidence="1">Uncharacterized protein</fullName>
    </submittedName>
</protein>
<accession>A0ACC2LS45</accession>
<proteinExistence type="predicted"/>
<comment type="caution">
    <text evidence="1">The sequence shown here is derived from an EMBL/GenBank/DDBJ whole genome shotgun (WGS) entry which is preliminary data.</text>
</comment>
<name>A0ACC2LS45_PERAE</name>
<dbReference type="EMBL" id="CM056811">
    <property type="protein sequence ID" value="KAJ8636155.1"/>
    <property type="molecule type" value="Genomic_DNA"/>
</dbReference>
<evidence type="ECO:0000313" key="1">
    <source>
        <dbReference type="EMBL" id="KAJ8636155.1"/>
    </source>
</evidence>